<comment type="caution">
    <text evidence="2">The sequence shown here is derived from an EMBL/GenBank/DDBJ whole genome shotgun (WGS) entry which is preliminary data.</text>
</comment>
<dbReference type="Pfam" id="PF13676">
    <property type="entry name" value="TIR_2"/>
    <property type="match status" value="1"/>
</dbReference>
<dbReference type="SUPFAM" id="SSF52200">
    <property type="entry name" value="Toll/Interleukin receptor TIR domain"/>
    <property type="match status" value="1"/>
</dbReference>
<sequence length="413" mass="44429">MHAPILEVHLAWHPGDRAAARLAAELDHHFHHGVYGSLLGGTMEFYQRSAPWSAPGSAPRPIAWPDAALPPGHPPPAQAIAVVLFLGDELMRACQPAGSDWLRWVREAVESAARRPDQVALLPVALDPLDPRSALATALPPLQCLGATDPLAESSAAAGPPPVAVLRRDLSQALARWLHPAGGPALRVFISHTKRMSGPDEAVASLVDTVREVLGGTRIGSFYDAQDLQPGADWDQALRRHAASSALLALRTDLYASREWCQREVLTAKRHGMPVVVLDALQRGEARGSFLMDHVPRLPVRRGADGAWDRAAIGQALDLLADAWLHSVLWQRQAERAAADPMLAGYQFLPQAPEPSTLSQLLARVPPGAELRVLHPDPPLACEERAVLQDLVRRAGHAGLDLSTPKLLAARGA</sequence>
<gene>
    <name evidence="2" type="ORF">KAK06_04300</name>
</gene>
<dbReference type="InterPro" id="IPR035897">
    <property type="entry name" value="Toll_tir_struct_dom_sf"/>
</dbReference>
<dbReference type="AlphaFoldDB" id="A0A941BK46"/>
<dbReference type="RefSeq" id="WP_210800663.1">
    <property type="nucleotide sequence ID" value="NZ_JAGQDE010000002.1"/>
</dbReference>
<feature type="domain" description="TIR" evidence="1">
    <location>
        <begin position="188"/>
        <end position="270"/>
    </location>
</feature>
<protein>
    <submittedName>
        <fullName evidence="2">TIR domain-containing protein</fullName>
    </submittedName>
</protein>
<accession>A0A941BK46</accession>
<evidence type="ECO:0000259" key="1">
    <source>
        <dbReference type="Pfam" id="PF13676"/>
    </source>
</evidence>
<evidence type="ECO:0000313" key="2">
    <source>
        <dbReference type="EMBL" id="MBQ0958169.1"/>
    </source>
</evidence>
<reference evidence="2" key="1">
    <citation type="submission" date="2021-04" db="EMBL/GenBank/DDBJ databases">
        <title>The genome sequence of Ideonella sp. 4Y11.</title>
        <authorList>
            <person name="Liu Y."/>
        </authorList>
    </citation>
    <scope>NUCLEOTIDE SEQUENCE</scope>
    <source>
        <strain evidence="2">4Y11</strain>
    </source>
</reference>
<dbReference type="EMBL" id="JAGQDE010000002">
    <property type="protein sequence ID" value="MBQ0958169.1"/>
    <property type="molecule type" value="Genomic_DNA"/>
</dbReference>
<dbReference type="Gene3D" id="3.40.50.10140">
    <property type="entry name" value="Toll/interleukin-1 receptor homology (TIR) domain"/>
    <property type="match status" value="1"/>
</dbReference>
<evidence type="ECO:0000313" key="3">
    <source>
        <dbReference type="Proteomes" id="UP000678374"/>
    </source>
</evidence>
<name>A0A941BK46_9BURK</name>
<proteinExistence type="predicted"/>
<dbReference type="Proteomes" id="UP000678374">
    <property type="component" value="Unassembled WGS sequence"/>
</dbReference>
<dbReference type="GO" id="GO:0007165">
    <property type="term" value="P:signal transduction"/>
    <property type="evidence" value="ECO:0007669"/>
    <property type="project" value="InterPro"/>
</dbReference>
<keyword evidence="3" id="KW-1185">Reference proteome</keyword>
<dbReference type="InterPro" id="IPR000157">
    <property type="entry name" value="TIR_dom"/>
</dbReference>
<organism evidence="2 3">
    <name type="scientific">Ideonella aquatica</name>
    <dbReference type="NCBI Taxonomy" id="2824119"/>
    <lineage>
        <taxon>Bacteria</taxon>
        <taxon>Pseudomonadati</taxon>
        <taxon>Pseudomonadota</taxon>
        <taxon>Betaproteobacteria</taxon>
        <taxon>Burkholderiales</taxon>
        <taxon>Sphaerotilaceae</taxon>
        <taxon>Ideonella</taxon>
    </lineage>
</organism>